<name>A0ABN1RU35_9ACTN</name>
<accession>A0ABN1RU35</accession>
<gene>
    <name evidence="1" type="ORF">GCM10009554_83820</name>
</gene>
<dbReference type="Proteomes" id="UP001500542">
    <property type="component" value="Unassembled WGS sequence"/>
</dbReference>
<protein>
    <submittedName>
        <fullName evidence="1">Uncharacterized protein</fullName>
    </submittedName>
</protein>
<sequence length="66" mass="6674">MGGDVAAMTCIRWSPPVVTDPSFTEQAEVVACGAAVVAVGSPPIARVAAAISPIALNLLVISERLL</sequence>
<reference evidence="1 2" key="1">
    <citation type="journal article" date="2019" name="Int. J. Syst. Evol. Microbiol.">
        <title>The Global Catalogue of Microorganisms (GCM) 10K type strain sequencing project: providing services to taxonomists for standard genome sequencing and annotation.</title>
        <authorList>
            <consortium name="The Broad Institute Genomics Platform"/>
            <consortium name="The Broad Institute Genome Sequencing Center for Infectious Disease"/>
            <person name="Wu L."/>
            <person name="Ma J."/>
        </authorList>
    </citation>
    <scope>NUCLEOTIDE SEQUENCE [LARGE SCALE GENOMIC DNA]</scope>
    <source>
        <strain evidence="1 2">JCM 10977</strain>
    </source>
</reference>
<proteinExistence type="predicted"/>
<comment type="caution">
    <text evidence="1">The sequence shown here is derived from an EMBL/GenBank/DDBJ whole genome shotgun (WGS) entry which is preliminary data.</text>
</comment>
<evidence type="ECO:0000313" key="1">
    <source>
        <dbReference type="EMBL" id="GAA0963823.1"/>
    </source>
</evidence>
<keyword evidence="2" id="KW-1185">Reference proteome</keyword>
<dbReference type="EMBL" id="BAAAHK010000028">
    <property type="protein sequence ID" value="GAA0963823.1"/>
    <property type="molecule type" value="Genomic_DNA"/>
</dbReference>
<evidence type="ECO:0000313" key="2">
    <source>
        <dbReference type="Proteomes" id="UP001500542"/>
    </source>
</evidence>
<organism evidence="1 2">
    <name type="scientific">Kribbella koreensis</name>
    <dbReference type="NCBI Taxonomy" id="57909"/>
    <lineage>
        <taxon>Bacteria</taxon>
        <taxon>Bacillati</taxon>
        <taxon>Actinomycetota</taxon>
        <taxon>Actinomycetes</taxon>
        <taxon>Propionibacteriales</taxon>
        <taxon>Kribbellaceae</taxon>
        <taxon>Kribbella</taxon>
    </lineage>
</organism>